<keyword evidence="2" id="KW-1003">Cell membrane</keyword>
<dbReference type="InterPro" id="IPR000917">
    <property type="entry name" value="Sulfatase_N"/>
</dbReference>
<evidence type="ECO:0000313" key="7">
    <source>
        <dbReference type="EMBL" id="MBH9552027.1"/>
    </source>
</evidence>
<dbReference type="SUPFAM" id="SSF53649">
    <property type="entry name" value="Alkaline phosphatase-like"/>
    <property type="match status" value="1"/>
</dbReference>
<dbReference type="InterPro" id="IPR017850">
    <property type="entry name" value="Alkaline_phosphatase_core_sf"/>
</dbReference>
<feature type="domain" description="Sulfatase N-terminal" evidence="6">
    <location>
        <begin position="48"/>
        <end position="339"/>
    </location>
</feature>
<evidence type="ECO:0000256" key="4">
    <source>
        <dbReference type="ARBA" id="ARBA00022989"/>
    </source>
</evidence>
<keyword evidence="3" id="KW-0812">Transmembrane</keyword>
<gene>
    <name evidence="7" type="ORF">I7X43_04105</name>
</gene>
<sequence length="401" mass="44222">MWGTLLAGAAFSVAATVDDPCESASTDFVGQQYVDPRRQDFQQVGPAPDLLLVFMESMDDRLVQSQWMPELSQLRTRGTQYGHLKTLQGANWTMGGIFSALCGLPLQSVGVVGHNAFEYATHFFDGGHCLTDVLAQKGWELSFYGGASLKFAGKGQFLAAHGVKRRFGREEWEARGVSMPAQGWGVLDAELVESAWQDMQRPRKDPATPQASIVLTVNTHGPSGTTDVGCGQSAETALKRDDLYRAALACTDTAVAQLVRRFLQQTNGRPKLVWLMGDHMAPLPLLFDGDLDQAQQRDLFHVLLQAEGDGTIRKPADRPVPERQISHLDLLPTLVQALGLTWGADAYRLGMGVSLLQPDRAQPTLLEREGLDRMNRQLVCPSPRFMELWFARQQPDGFVES</sequence>
<dbReference type="CDD" id="cd16015">
    <property type="entry name" value="LTA_synthase"/>
    <property type="match status" value="1"/>
</dbReference>
<protein>
    <submittedName>
        <fullName evidence="7">LTA synthase family protein</fullName>
    </submittedName>
</protein>
<keyword evidence="4" id="KW-1133">Transmembrane helix</keyword>
<evidence type="ECO:0000313" key="8">
    <source>
        <dbReference type="Proteomes" id="UP000620139"/>
    </source>
</evidence>
<evidence type="ECO:0000259" key="6">
    <source>
        <dbReference type="Pfam" id="PF00884"/>
    </source>
</evidence>
<dbReference type="Proteomes" id="UP000620139">
    <property type="component" value="Unassembled WGS sequence"/>
</dbReference>
<proteinExistence type="predicted"/>
<keyword evidence="8" id="KW-1185">Reference proteome</keyword>
<evidence type="ECO:0000256" key="3">
    <source>
        <dbReference type="ARBA" id="ARBA00022692"/>
    </source>
</evidence>
<dbReference type="EMBL" id="JAEDAL010000001">
    <property type="protein sequence ID" value="MBH9552027.1"/>
    <property type="molecule type" value="Genomic_DNA"/>
</dbReference>
<keyword evidence="5" id="KW-0472">Membrane</keyword>
<evidence type="ECO:0000256" key="5">
    <source>
        <dbReference type="ARBA" id="ARBA00023136"/>
    </source>
</evidence>
<dbReference type="PANTHER" id="PTHR47371:SF3">
    <property type="entry name" value="PHOSPHOGLYCEROL TRANSFERASE I"/>
    <property type="match status" value="1"/>
</dbReference>
<dbReference type="InterPro" id="IPR050448">
    <property type="entry name" value="OpgB/LTA_synthase_biosynth"/>
</dbReference>
<comment type="caution">
    <text evidence="7">The sequence shown here is derived from an EMBL/GenBank/DDBJ whole genome shotgun (WGS) entry which is preliminary data.</text>
</comment>
<dbReference type="Pfam" id="PF00884">
    <property type="entry name" value="Sulfatase"/>
    <property type="match status" value="1"/>
</dbReference>
<comment type="subcellular location">
    <subcellularLocation>
        <location evidence="1">Cell membrane</location>
        <topology evidence="1">Multi-pass membrane protein</topology>
    </subcellularLocation>
</comment>
<evidence type="ECO:0000256" key="1">
    <source>
        <dbReference type="ARBA" id="ARBA00004651"/>
    </source>
</evidence>
<name>A0A931IU66_9BURK</name>
<dbReference type="AlphaFoldDB" id="A0A931IU66"/>
<evidence type="ECO:0000256" key="2">
    <source>
        <dbReference type="ARBA" id="ARBA00022475"/>
    </source>
</evidence>
<dbReference type="GO" id="GO:0005886">
    <property type="term" value="C:plasma membrane"/>
    <property type="evidence" value="ECO:0007669"/>
    <property type="project" value="UniProtKB-SubCell"/>
</dbReference>
<accession>A0A931IU66</accession>
<reference evidence="7" key="1">
    <citation type="submission" date="2020-12" db="EMBL/GenBank/DDBJ databases">
        <title>The genome sequence of Inhella sp. 4Y17.</title>
        <authorList>
            <person name="Liu Y."/>
        </authorList>
    </citation>
    <scope>NUCLEOTIDE SEQUENCE</scope>
    <source>
        <strain evidence="7">4Y10</strain>
    </source>
</reference>
<dbReference type="Gene3D" id="3.40.720.10">
    <property type="entry name" value="Alkaline Phosphatase, subunit A"/>
    <property type="match status" value="1"/>
</dbReference>
<organism evidence="7 8">
    <name type="scientific">Inhella gelatinilytica</name>
    <dbReference type="NCBI Taxonomy" id="2795030"/>
    <lineage>
        <taxon>Bacteria</taxon>
        <taxon>Pseudomonadati</taxon>
        <taxon>Pseudomonadota</taxon>
        <taxon>Betaproteobacteria</taxon>
        <taxon>Burkholderiales</taxon>
        <taxon>Sphaerotilaceae</taxon>
        <taxon>Inhella</taxon>
    </lineage>
</organism>
<dbReference type="PANTHER" id="PTHR47371">
    <property type="entry name" value="LIPOTEICHOIC ACID SYNTHASE"/>
    <property type="match status" value="1"/>
</dbReference>
<dbReference type="RefSeq" id="WP_198099611.1">
    <property type="nucleotide sequence ID" value="NZ_JAEDAL010000001.1"/>
</dbReference>